<evidence type="ECO:0000313" key="2">
    <source>
        <dbReference type="Proteomes" id="UP000277204"/>
    </source>
</evidence>
<sequence>MSDRWIRRLSLLLCATSGIFSVLGNLHFLFDSKVANQLAVWLIYDPS</sequence>
<protein>
    <submittedName>
        <fullName evidence="1">Uncharacterized protein</fullName>
    </submittedName>
</protein>
<dbReference type="EMBL" id="UZAI01010367">
    <property type="protein sequence ID" value="VDP06933.1"/>
    <property type="molecule type" value="Genomic_DNA"/>
</dbReference>
<name>A0A3P8EDQ6_9TREM</name>
<accession>A0A3P8EDQ6</accession>
<gene>
    <name evidence="1" type="ORF">SMRZ_LOCUS13555</name>
</gene>
<dbReference type="Proteomes" id="UP000277204">
    <property type="component" value="Unassembled WGS sequence"/>
</dbReference>
<dbReference type="AlphaFoldDB" id="A0A3P8EDQ6"/>
<evidence type="ECO:0000313" key="1">
    <source>
        <dbReference type="EMBL" id="VDP06933.1"/>
    </source>
</evidence>
<keyword evidence="2" id="KW-1185">Reference proteome</keyword>
<reference evidence="1 2" key="1">
    <citation type="submission" date="2018-11" db="EMBL/GenBank/DDBJ databases">
        <authorList>
            <consortium name="Pathogen Informatics"/>
        </authorList>
    </citation>
    <scope>NUCLEOTIDE SEQUENCE [LARGE SCALE GENOMIC DNA]</scope>
    <source>
        <strain evidence="1 2">Zambia</strain>
    </source>
</reference>
<proteinExistence type="predicted"/>
<organism evidence="1 2">
    <name type="scientific">Schistosoma margrebowiei</name>
    <dbReference type="NCBI Taxonomy" id="48269"/>
    <lineage>
        <taxon>Eukaryota</taxon>
        <taxon>Metazoa</taxon>
        <taxon>Spiralia</taxon>
        <taxon>Lophotrochozoa</taxon>
        <taxon>Platyhelminthes</taxon>
        <taxon>Trematoda</taxon>
        <taxon>Digenea</taxon>
        <taxon>Strigeidida</taxon>
        <taxon>Schistosomatoidea</taxon>
        <taxon>Schistosomatidae</taxon>
        <taxon>Schistosoma</taxon>
    </lineage>
</organism>